<name>A0A194PJQ7_PAPXU</name>
<evidence type="ECO:0000256" key="2">
    <source>
        <dbReference type="ARBA" id="ARBA00022737"/>
    </source>
</evidence>
<sequence>MEDNSSSDDEVNDSPASRKLSGKKIKLNDGTSQNSAKDAAAEGSNNKEEVVDSGISPDKSESTSSDDLLSASGPSNVVVNVGTSDNMVRVMMQNLRHHGRDRNYRKRKTPDSDESSTDSDDFSSEIRIVPDDNNDGDDMQHLLTIISQDTSSSSSNSSGSSSGSSNSSYSNYSFESDNVNFQPMDSSDDDGLWAHTPSINAALMENNEDLLGNNTEGLFGPPPKVLLKERPKHDYIIVREVINREMGLTFPSGKTAQSPMKFEQKFYGSLHAVYRLEKLHNLNKHHGCVNSINFHPEGHLLASGSDDMNVVVWDWARNRALQSIKTGHRANVFQSKFLYLNARSQLNIVTCSRDGQVRLVQCAPSGGNSGPGVARRRLATHARPAHKLHVSAQAPHEVISAGEDGLVLLADVRSNTPTKLVHVRRDGLTVPLYSVDVDCTGNKLLVAGRDRYMHVYDRRRPSAPAASYCPFHIAMMNNKKRQQPLNKHLTCAIYNHDGTKILGSYNDEDIYLIDTKQDEYIEDSDMSAEDAVGYRRRYTGHRNSATFKGVSFFGPRSQYVVSGSDCSYLYIWDTESEAIVQWLYADINGVVNSIEAHPRFPVLATSGLDRDVKIWVPIKQADPDYEGMEKVIRENSVTMRSPLFNDFLPAIYSAWREDNPHALGRNLDFDGNACTAF</sequence>
<feature type="compositionally biased region" description="Polar residues" evidence="4">
    <location>
        <begin position="62"/>
        <end position="86"/>
    </location>
</feature>
<dbReference type="STRING" id="66420.A0A194PJQ7"/>
<dbReference type="InterPro" id="IPR001680">
    <property type="entry name" value="WD40_rpt"/>
</dbReference>
<dbReference type="AlphaFoldDB" id="A0A194PJQ7"/>
<feature type="compositionally biased region" description="Acidic residues" evidence="4">
    <location>
        <begin position="112"/>
        <end position="123"/>
    </location>
</feature>
<feature type="repeat" description="WD" evidence="3">
    <location>
        <begin position="282"/>
        <end position="323"/>
    </location>
</feature>
<reference evidence="5 6" key="1">
    <citation type="journal article" date="2015" name="Nat. Commun.">
        <title>Outbred genome sequencing and CRISPR/Cas9 gene editing in butterflies.</title>
        <authorList>
            <person name="Li X."/>
            <person name="Fan D."/>
            <person name="Zhang W."/>
            <person name="Liu G."/>
            <person name="Zhang L."/>
            <person name="Zhao L."/>
            <person name="Fang X."/>
            <person name="Chen L."/>
            <person name="Dong Y."/>
            <person name="Chen Y."/>
            <person name="Ding Y."/>
            <person name="Zhao R."/>
            <person name="Feng M."/>
            <person name="Zhu Y."/>
            <person name="Feng Y."/>
            <person name="Jiang X."/>
            <person name="Zhu D."/>
            <person name="Xiang H."/>
            <person name="Feng X."/>
            <person name="Li S."/>
            <person name="Wang J."/>
            <person name="Zhang G."/>
            <person name="Kronforst M.R."/>
            <person name="Wang W."/>
        </authorList>
    </citation>
    <scope>NUCLEOTIDE SEQUENCE [LARGE SCALE GENOMIC DNA]</scope>
    <source>
        <strain evidence="5">Ya'a_city_454_Px</strain>
        <tissue evidence="5">Whole body</tissue>
    </source>
</reference>
<proteinExistence type="predicted"/>
<dbReference type="InterPro" id="IPR036322">
    <property type="entry name" value="WD40_repeat_dom_sf"/>
</dbReference>
<keyword evidence="1 3" id="KW-0853">WD repeat</keyword>
<feature type="compositionally biased region" description="Low complexity" evidence="4">
    <location>
        <begin position="151"/>
        <end position="171"/>
    </location>
</feature>
<feature type="compositionally biased region" description="Basic residues" evidence="4">
    <location>
        <begin position="95"/>
        <end position="108"/>
    </location>
</feature>
<dbReference type="Proteomes" id="UP000053268">
    <property type="component" value="Unassembled WGS sequence"/>
</dbReference>
<evidence type="ECO:0000256" key="1">
    <source>
        <dbReference type="ARBA" id="ARBA00022574"/>
    </source>
</evidence>
<dbReference type="PROSITE" id="PS50082">
    <property type="entry name" value="WD_REPEATS_2"/>
    <property type="match status" value="1"/>
</dbReference>
<accession>A0A194PJQ7</accession>
<gene>
    <name evidence="5" type="ORF">RR46_14185</name>
</gene>
<dbReference type="SMART" id="SM00320">
    <property type="entry name" value="WD40"/>
    <property type="match status" value="7"/>
</dbReference>
<dbReference type="EMBL" id="KQ459603">
    <property type="protein sequence ID" value="KPI92964.1"/>
    <property type="molecule type" value="Genomic_DNA"/>
</dbReference>
<keyword evidence="2" id="KW-0677">Repeat</keyword>
<keyword evidence="6" id="KW-1185">Reference proteome</keyword>
<dbReference type="Pfam" id="PF00400">
    <property type="entry name" value="WD40"/>
    <property type="match status" value="3"/>
</dbReference>
<dbReference type="PANTHER" id="PTHR15574:SF21">
    <property type="entry name" value="DDB1- AND CUL4-ASSOCIATED FACTOR 8"/>
    <property type="match status" value="1"/>
</dbReference>
<evidence type="ECO:0000313" key="5">
    <source>
        <dbReference type="EMBL" id="KPI92964.1"/>
    </source>
</evidence>
<dbReference type="GO" id="GO:0005737">
    <property type="term" value="C:cytoplasm"/>
    <property type="evidence" value="ECO:0007669"/>
    <property type="project" value="TreeGrafter"/>
</dbReference>
<feature type="region of interest" description="Disordered" evidence="4">
    <location>
        <begin position="1"/>
        <end position="171"/>
    </location>
</feature>
<feature type="compositionally biased region" description="Acidic residues" evidence="4">
    <location>
        <begin position="1"/>
        <end position="12"/>
    </location>
</feature>
<dbReference type="InterPro" id="IPR045151">
    <property type="entry name" value="DCAF8"/>
</dbReference>
<dbReference type="SUPFAM" id="SSF50978">
    <property type="entry name" value="WD40 repeat-like"/>
    <property type="match status" value="1"/>
</dbReference>
<organism evidence="5 6">
    <name type="scientific">Papilio xuthus</name>
    <name type="common">Asian swallowtail butterfly</name>
    <dbReference type="NCBI Taxonomy" id="66420"/>
    <lineage>
        <taxon>Eukaryota</taxon>
        <taxon>Metazoa</taxon>
        <taxon>Ecdysozoa</taxon>
        <taxon>Arthropoda</taxon>
        <taxon>Hexapoda</taxon>
        <taxon>Insecta</taxon>
        <taxon>Pterygota</taxon>
        <taxon>Neoptera</taxon>
        <taxon>Endopterygota</taxon>
        <taxon>Lepidoptera</taxon>
        <taxon>Glossata</taxon>
        <taxon>Ditrysia</taxon>
        <taxon>Papilionoidea</taxon>
        <taxon>Papilionidae</taxon>
        <taxon>Papilioninae</taxon>
        <taxon>Papilio</taxon>
    </lineage>
</organism>
<protein>
    <submittedName>
        <fullName evidence="5">DDB1-and CUL4-associated factor 8</fullName>
    </submittedName>
</protein>
<evidence type="ECO:0000256" key="3">
    <source>
        <dbReference type="PROSITE-ProRule" id="PRU00221"/>
    </source>
</evidence>
<dbReference type="PROSITE" id="PS50294">
    <property type="entry name" value="WD_REPEATS_REGION"/>
    <property type="match status" value="1"/>
</dbReference>
<dbReference type="PANTHER" id="PTHR15574">
    <property type="entry name" value="WD REPEAT DOMAIN-CONTAINING FAMILY"/>
    <property type="match status" value="1"/>
</dbReference>
<dbReference type="Gene3D" id="2.130.10.10">
    <property type="entry name" value="YVTN repeat-like/Quinoprotein amine dehydrogenase"/>
    <property type="match status" value="1"/>
</dbReference>
<dbReference type="InterPro" id="IPR015943">
    <property type="entry name" value="WD40/YVTN_repeat-like_dom_sf"/>
</dbReference>
<evidence type="ECO:0000256" key="4">
    <source>
        <dbReference type="SAM" id="MobiDB-lite"/>
    </source>
</evidence>
<evidence type="ECO:0000313" key="6">
    <source>
        <dbReference type="Proteomes" id="UP000053268"/>
    </source>
</evidence>
<dbReference type="GO" id="GO:0080008">
    <property type="term" value="C:Cul4-RING E3 ubiquitin ligase complex"/>
    <property type="evidence" value="ECO:0007669"/>
    <property type="project" value="TreeGrafter"/>
</dbReference>